<dbReference type="InterPro" id="IPR037120">
    <property type="entry name" value="Haem_peroxidase_sf_animal"/>
</dbReference>
<evidence type="ECO:0000256" key="1">
    <source>
        <dbReference type="ARBA" id="ARBA00022559"/>
    </source>
</evidence>
<dbReference type="PANTHER" id="PTHR11475:SF144">
    <property type="entry name" value="NAD(P)H OXIDASE (H2O2-FORMING)"/>
    <property type="match status" value="1"/>
</dbReference>
<reference evidence="3 4" key="1">
    <citation type="journal article" date="2020" name="Cell">
        <title>Large-Scale Comparative Analyses of Tick Genomes Elucidate Their Genetic Diversity and Vector Capacities.</title>
        <authorList>
            <consortium name="Tick Genome and Microbiome Consortium (TIGMIC)"/>
            <person name="Jia N."/>
            <person name="Wang J."/>
            <person name="Shi W."/>
            <person name="Du L."/>
            <person name="Sun Y."/>
            <person name="Zhan W."/>
            <person name="Jiang J.F."/>
            <person name="Wang Q."/>
            <person name="Zhang B."/>
            <person name="Ji P."/>
            <person name="Bell-Sakyi L."/>
            <person name="Cui X.M."/>
            <person name="Yuan T.T."/>
            <person name="Jiang B.G."/>
            <person name="Yang W.F."/>
            <person name="Lam T.T."/>
            <person name="Chang Q.C."/>
            <person name="Ding S.J."/>
            <person name="Wang X.J."/>
            <person name="Zhu J.G."/>
            <person name="Ruan X.D."/>
            <person name="Zhao L."/>
            <person name="Wei J.T."/>
            <person name="Ye R.Z."/>
            <person name="Que T.C."/>
            <person name="Du C.H."/>
            <person name="Zhou Y.H."/>
            <person name="Cheng J.X."/>
            <person name="Dai P.F."/>
            <person name="Guo W.B."/>
            <person name="Han X.H."/>
            <person name="Huang E.J."/>
            <person name="Li L.F."/>
            <person name="Wei W."/>
            <person name="Gao Y.C."/>
            <person name="Liu J.Z."/>
            <person name="Shao H.Z."/>
            <person name="Wang X."/>
            <person name="Wang C.C."/>
            <person name="Yang T.C."/>
            <person name="Huo Q.B."/>
            <person name="Li W."/>
            <person name="Chen H.Y."/>
            <person name="Chen S.E."/>
            <person name="Zhou L.G."/>
            <person name="Ni X.B."/>
            <person name="Tian J.H."/>
            <person name="Sheng Y."/>
            <person name="Liu T."/>
            <person name="Pan Y.S."/>
            <person name="Xia L.Y."/>
            <person name="Li J."/>
            <person name="Zhao F."/>
            <person name="Cao W.C."/>
        </authorList>
    </citation>
    <scope>NUCLEOTIDE SEQUENCE [LARGE SCALE GENOMIC DNA]</scope>
    <source>
        <strain evidence="3">HaeL-2018</strain>
    </source>
</reference>
<keyword evidence="1" id="KW-0560">Oxidoreductase</keyword>
<keyword evidence="4" id="KW-1185">Reference proteome</keyword>
<evidence type="ECO:0000256" key="2">
    <source>
        <dbReference type="SAM" id="MobiDB-lite"/>
    </source>
</evidence>
<dbReference type="InterPro" id="IPR010255">
    <property type="entry name" value="Haem_peroxidase_sf"/>
</dbReference>
<dbReference type="InterPro" id="IPR019791">
    <property type="entry name" value="Haem_peroxidase_animal"/>
</dbReference>
<feature type="region of interest" description="Disordered" evidence="2">
    <location>
        <begin position="77"/>
        <end position="114"/>
    </location>
</feature>
<dbReference type="PROSITE" id="PS50292">
    <property type="entry name" value="PEROXIDASE_3"/>
    <property type="match status" value="1"/>
</dbReference>
<gene>
    <name evidence="3" type="ORF">HPB48_014372</name>
</gene>
<keyword evidence="1" id="KW-0575">Peroxidase</keyword>
<evidence type="ECO:0000313" key="3">
    <source>
        <dbReference type="EMBL" id="KAH9369448.1"/>
    </source>
</evidence>
<comment type="caution">
    <text evidence="3">The sequence shown here is derived from an EMBL/GenBank/DDBJ whole genome shotgun (WGS) entry which is preliminary data.</text>
</comment>
<dbReference type="EMBL" id="JABSTR010000005">
    <property type="protein sequence ID" value="KAH9369448.1"/>
    <property type="molecule type" value="Genomic_DNA"/>
</dbReference>
<dbReference type="GO" id="GO:0020037">
    <property type="term" value="F:heme binding"/>
    <property type="evidence" value="ECO:0007669"/>
    <property type="project" value="InterPro"/>
</dbReference>
<organism evidence="3 4">
    <name type="scientific">Haemaphysalis longicornis</name>
    <name type="common">Bush tick</name>
    <dbReference type="NCBI Taxonomy" id="44386"/>
    <lineage>
        <taxon>Eukaryota</taxon>
        <taxon>Metazoa</taxon>
        <taxon>Ecdysozoa</taxon>
        <taxon>Arthropoda</taxon>
        <taxon>Chelicerata</taxon>
        <taxon>Arachnida</taxon>
        <taxon>Acari</taxon>
        <taxon>Parasitiformes</taxon>
        <taxon>Ixodida</taxon>
        <taxon>Ixodoidea</taxon>
        <taxon>Ixodidae</taxon>
        <taxon>Haemaphysalinae</taxon>
        <taxon>Haemaphysalis</taxon>
    </lineage>
</organism>
<dbReference type="SUPFAM" id="SSF48113">
    <property type="entry name" value="Heme-dependent peroxidases"/>
    <property type="match status" value="1"/>
</dbReference>
<dbReference type="VEuPathDB" id="VectorBase:HLOH_053209"/>
<proteinExistence type="predicted"/>
<protein>
    <recommendedName>
        <fullName evidence="5">Peroxidase</fullName>
    </recommendedName>
</protein>
<dbReference type="PANTHER" id="PTHR11475">
    <property type="entry name" value="OXIDASE/PEROXIDASE"/>
    <property type="match status" value="1"/>
</dbReference>
<evidence type="ECO:0000313" key="4">
    <source>
        <dbReference type="Proteomes" id="UP000821853"/>
    </source>
</evidence>
<sequence>MSANDALQLFETVLPQLYGNSTDNVDMWVGGLLETSDRPGPLFQKIIRDQFRRIRDGDRFWFENNGTGYARRPNFPLLHADSHGPSAGATSGRALSLPERPKLGCSAALGEKTT</sequence>
<name>A0A9J6G4K0_HAELO</name>
<dbReference type="Pfam" id="PF03098">
    <property type="entry name" value="An_peroxidase"/>
    <property type="match status" value="1"/>
</dbReference>
<dbReference type="AlphaFoldDB" id="A0A9J6G4K0"/>
<dbReference type="GO" id="GO:0006979">
    <property type="term" value="P:response to oxidative stress"/>
    <property type="evidence" value="ECO:0007669"/>
    <property type="project" value="InterPro"/>
</dbReference>
<evidence type="ECO:0008006" key="5">
    <source>
        <dbReference type="Google" id="ProtNLM"/>
    </source>
</evidence>
<dbReference type="GO" id="GO:0004601">
    <property type="term" value="F:peroxidase activity"/>
    <property type="evidence" value="ECO:0007669"/>
    <property type="project" value="UniProtKB-KW"/>
</dbReference>
<dbReference type="Proteomes" id="UP000821853">
    <property type="component" value="Chromosome 3"/>
</dbReference>
<accession>A0A9J6G4K0</accession>
<dbReference type="Gene3D" id="1.10.640.10">
    <property type="entry name" value="Haem peroxidase domain superfamily, animal type"/>
    <property type="match status" value="1"/>
</dbReference>
<dbReference type="OrthoDB" id="6510265at2759"/>